<dbReference type="InterPro" id="IPR003501">
    <property type="entry name" value="PTS_EIIB_2/3"/>
</dbReference>
<name>A0A1I2UJU9_9BACL</name>
<dbReference type="Pfam" id="PF02302">
    <property type="entry name" value="PTS_IIB"/>
    <property type="match status" value="1"/>
</dbReference>
<keyword evidence="1" id="KW-0808">Transferase</keyword>
<keyword evidence="4" id="KW-1185">Reference proteome</keyword>
<accession>A0A1I2UJU9</accession>
<reference evidence="4" key="1">
    <citation type="submission" date="2016-10" db="EMBL/GenBank/DDBJ databases">
        <authorList>
            <person name="Varghese N."/>
            <person name="Submissions S."/>
        </authorList>
    </citation>
    <scope>NUCLEOTIDE SEQUENCE [LARGE SCALE GENOMIC DNA]</scope>
    <source>
        <strain evidence="4">ATCC 700379</strain>
    </source>
</reference>
<protein>
    <submittedName>
        <fullName evidence="3">PTS system IIB component, L-Asc family</fullName>
    </submittedName>
</protein>
<feature type="domain" description="PTS EIIB type-2" evidence="2">
    <location>
        <begin position="4"/>
        <end position="95"/>
    </location>
</feature>
<evidence type="ECO:0000256" key="1">
    <source>
        <dbReference type="ARBA" id="ARBA00022679"/>
    </source>
</evidence>
<evidence type="ECO:0000259" key="2">
    <source>
        <dbReference type="PROSITE" id="PS51099"/>
    </source>
</evidence>
<dbReference type="PROSITE" id="PS51099">
    <property type="entry name" value="PTS_EIIB_TYPE_2"/>
    <property type="match status" value="1"/>
</dbReference>
<dbReference type="SUPFAM" id="SSF52794">
    <property type="entry name" value="PTS system IIB component-like"/>
    <property type="match status" value="1"/>
</dbReference>
<dbReference type="CDD" id="cd05563">
    <property type="entry name" value="PTS_IIB_ascorbate"/>
    <property type="match status" value="1"/>
</dbReference>
<dbReference type="EMBL" id="FOOY01000020">
    <property type="protein sequence ID" value="SFG75116.1"/>
    <property type="molecule type" value="Genomic_DNA"/>
</dbReference>
<dbReference type="Proteomes" id="UP000198752">
    <property type="component" value="Unassembled WGS sequence"/>
</dbReference>
<dbReference type="OrthoDB" id="6603449at2"/>
<dbReference type="InterPro" id="IPR013011">
    <property type="entry name" value="PTS_EIIB_2"/>
</dbReference>
<dbReference type="GO" id="GO:0009401">
    <property type="term" value="P:phosphoenolpyruvate-dependent sugar phosphotransferase system"/>
    <property type="evidence" value="ECO:0007669"/>
    <property type="project" value="InterPro"/>
</dbReference>
<dbReference type="STRING" id="269670.SAMN02982927_02651"/>
<dbReference type="RefSeq" id="WP_093673729.1">
    <property type="nucleotide sequence ID" value="NZ_FOOY01000020.1"/>
</dbReference>
<dbReference type="AlphaFoldDB" id="A0A1I2UJU9"/>
<sequence length="97" mass="10585">MKRLKILTVCGFGVGSSLVLKMKLDELLKEEGIDAHVETADVGSASSTPCDVIFTSKELSEKLINSVQVPVISVSNFIDKNEIKEAGLEKLHELIKE</sequence>
<proteinExistence type="predicted"/>
<dbReference type="Gene3D" id="3.40.50.2300">
    <property type="match status" value="1"/>
</dbReference>
<dbReference type="InterPro" id="IPR036095">
    <property type="entry name" value="PTS_EIIB-like_sf"/>
</dbReference>
<evidence type="ECO:0000313" key="3">
    <source>
        <dbReference type="EMBL" id="SFG75116.1"/>
    </source>
</evidence>
<evidence type="ECO:0000313" key="4">
    <source>
        <dbReference type="Proteomes" id="UP000198752"/>
    </source>
</evidence>
<gene>
    <name evidence="3" type="ORF">SAMN02982927_02651</name>
</gene>
<organism evidence="3 4">
    <name type="scientific">Sporolactobacillus nakayamae</name>
    <dbReference type="NCBI Taxonomy" id="269670"/>
    <lineage>
        <taxon>Bacteria</taxon>
        <taxon>Bacillati</taxon>
        <taxon>Bacillota</taxon>
        <taxon>Bacilli</taxon>
        <taxon>Bacillales</taxon>
        <taxon>Sporolactobacillaceae</taxon>
        <taxon>Sporolactobacillus</taxon>
    </lineage>
</organism>
<dbReference type="GO" id="GO:0008982">
    <property type="term" value="F:protein-N(PI)-phosphohistidine-sugar phosphotransferase activity"/>
    <property type="evidence" value="ECO:0007669"/>
    <property type="project" value="InterPro"/>
</dbReference>